<sequence length="417" mass="44109">MTDLDDSVSPLFNKMDALMARHRGSSASGPQDEHIPVLTDILDDDIPVLTEVVAAAAPAPQPAPAADNSGLMFHPDDFLPPPRAPVPPPVVTPAPATAAPAVFLDLPLLDLDALLTDPAPFGPAEETAMPQGAALEADVAPAETAETVDYPTLVWEDDATPAPEPSIAAAPIESFEVDEEITASPSVAGFEVIEHGDEYAFDFPEVAAQAEAEHTEPEQVPAPANLAPSQREFQTASIPPADREAPYIAPVPDSRAIEAEPVPQATAPTTWTVPAPAETPAEDHWASAADLRVELAAEPAIEFDLNAFIAAPAPVMAPPQAQPAIEPPQPTEPPPPPKLDVATIEELTAGVAAHLAVDIAMEVDRLSRQHFKTLMSTLYAEAAHTLATQIGHELEARLAPRVAELVRDELRRRQLLD</sequence>
<accession>A0A4U0QC83</accession>
<dbReference type="RefSeq" id="WP_136771545.1">
    <property type="nucleotide sequence ID" value="NZ_SUMF01000001.1"/>
</dbReference>
<evidence type="ECO:0000313" key="3">
    <source>
        <dbReference type="Proteomes" id="UP000310016"/>
    </source>
</evidence>
<feature type="compositionally biased region" description="Polar residues" evidence="1">
    <location>
        <begin position="227"/>
        <end position="237"/>
    </location>
</feature>
<feature type="region of interest" description="Disordered" evidence="1">
    <location>
        <begin position="210"/>
        <end position="246"/>
    </location>
</feature>
<dbReference type="Proteomes" id="UP000310016">
    <property type="component" value="Unassembled WGS sequence"/>
</dbReference>
<comment type="caution">
    <text evidence="2">The sequence shown here is derived from an EMBL/GenBank/DDBJ whole genome shotgun (WGS) entry which is preliminary data.</text>
</comment>
<dbReference type="EMBL" id="SUMF01000001">
    <property type="protein sequence ID" value="TJZ79031.1"/>
    <property type="molecule type" value="Genomic_DNA"/>
</dbReference>
<proteinExistence type="predicted"/>
<reference evidence="2 3" key="1">
    <citation type="submission" date="2019-04" db="EMBL/GenBank/DDBJ databases">
        <title>Chitiniphilus eburnea sp. nov., a novel chitinolytic bacterium isolated from aquaculture sludge.</title>
        <authorList>
            <person name="Sheng M."/>
        </authorList>
    </citation>
    <scope>NUCLEOTIDE SEQUENCE [LARGE SCALE GENOMIC DNA]</scope>
    <source>
        <strain evidence="2 3">HX-2-15</strain>
    </source>
</reference>
<name>A0A4U0QC83_9NEIS</name>
<protein>
    <submittedName>
        <fullName evidence="2">Uncharacterized protein</fullName>
    </submittedName>
</protein>
<dbReference type="OrthoDB" id="8589970at2"/>
<evidence type="ECO:0000313" key="2">
    <source>
        <dbReference type="EMBL" id="TJZ79031.1"/>
    </source>
</evidence>
<evidence type="ECO:0000256" key="1">
    <source>
        <dbReference type="SAM" id="MobiDB-lite"/>
    </source>
</evidence>
<keyword evidence="3" id="KW-1185">Reference proteome</keyword>
<organism evidence="2 3">
    <name type="scientific">Chitiniphilus eburneus</name>
    <dbReference type="NCBI Taxonomy" id="2571148"/>
    <lineage>
        <taxon>Bacteria</taxon>
        <taxon>Pseudomonadati</taxon>
        <taxon>Pseudomonadota</taxon>
        <taxon>Betaproteobacteria</taxon>
        <taxon>Neisseriales</taxon>
        <taxon>Chitinibacteraceae</taxon>
        <taxon>Chitiniphilus</taxon>
    </lineage>
</organism>
<gene>
    <name evidence="2" type="ORF">FAZ21_01730</name>
</gene>
<dbReference type="AlphaFoldDB" id="A0A4U0QC83"/>